<sequence length="81" mass="9343">MRYRGHWVRGIVVDHEASRTWLLCQHHHQTRPRAQEGFELPDKPTRSLQEAANLPCGSQQARKLRSGNSRMLWGLSRGNPS</sequence>
<proteinExistence type="predicted"/>
<evidence type="ECO:0000313" key="2">
    <source>
        <dbReference type="EMBL" id="MBX08099.1"/>
    </source>
</evidence>
<protein>
    <submittedName>
        <fullName evidence="2">Uncharacterized protein</fullName>
    </submittedName>
</protein>
<dbReference type="AlphaFoldDB" id="A0A2P2KQU5"/>
<accession>A0A2P2KQU5</accession>
<organism evidence="2">
    <name type="scientific">Rhizophora mucronata</name>
    <name type="common">Asiatic mangrove</name>
    <dbReference type="NCBI Taxonomy" id="61149"/>
    <lineage>
        <taxon>Eukaryota</taxon>
        <taxon>Viridiplantae</taxon>
        <taxon>Streptophyta</taxon>
        <taxon>Embryophyta</taxon>
        <taxon>Tracheophyta</taxon>
        <taxon>Spermatophyta</taxon>
        <taxon>Magnoliopsida</taxon>
        <taxon>eudicotyledons</taxon>
        <taxon>Gunneridae</taxon>
        <taxon>Pentapetalae</taxon>
        <taxon>rosids</taxon>
        <taxon>fabids</taxon>
        <taxon>Malpighiales</taxon>
        <taxon>Rhizophoraceae</taxon>
        <taxon>Rhizophora</taxon>
    </lineage>
</organism>
<feature type="region of interest" description="Disordered" evidence="1">
    <location>
        <begin position="51"/>
        <end position="81"/>
    </location>
</feature>
<evidence type="ECO:0000256" key="1">
    <source>
        <dbReference type="SAM" id="MobiDB-lite"/>
    </source>
</evidence>
<reference evidence="2" key="1">
    <citation type="submission" date="2018-02" db="EMBL/GenBank/DDBJ databases">
        <title>Rhizophora mucronata_Transcriptome.</title>
        <authorList>
            <person name="Meera S.P."/>
            <person name="Sreeshan A."/>
            <person name="Augustine A."/>
        </authorList>
    </citation>
    <scope>NUCLEOTIDE SEQUENCE</scope>
    <source>
        <tissue evidence="2">Leaf</tissue>
    </source>
</reference>
<name>A0A2P2KQU5_RHIMU</name>
<feature type="compositionally biased region" description="Polar residues" evidence="1">
    <location>
        <begin position="51"/>
        <end position="69"/>
    </location>
</feature>
<dbReference type="EMBL" id="GGEC01027615">
    <property type="protein sequence ID" value="MBX08099.1"/>
    <property type="molecule type" value="Transcribed_RNA"/>
</dbReference>